<evidence type="ECO:0000313" key="9">
    <source>
        <dbReference type="Proteomes" id="UP000316184"/>
    </source>
</evidence>
<dbReference type="InterPro" id="IPR013249">
    <property type="entry name" value="RNA_pol_sigma70_r4_t2"/>
</dbReference>
<dbReference type="Gene3D" id="1.10.10.10">
    <property type="entry name" value="Winged helix-like DNA-binding domain superfamily/Winged helix DNA-binding domain"/>
    <property type="match status" value="1"/>
</dbReference>
<keyword evidence="3" id="KW-0731">Sigma factor</keyword>
<dbReference type="SUPFAM" id="SSF88946">
    <property type="entry name" value="Sigma2 domain of RNA polymerase sigma factors"/>
    <property type="match status" value="1"/>
</dbReference>
<accession>A0A561U0K7</accession>
<protein>
    <submittedName>
        <fullName evidence="8">RNA polymerase sigma factor (Sigma-70 family)</fullName>
    </submittedName>
</protein>
<comment type="caution">
    <text evidence="8">The sequence shown here is derived from an EMBL/GenBank/DDBJ whole genome shotgun (WGS) entry which is preliminary data.</text>
</comment>
<dbReference type="NCBIfam" id="TIGR02937">
    <property type="entry name" value="sigma70-ECF"/>
    <property type="match status" value="1"/>
</dbReference>
<dbReference type="SUPFAM" id="SSF88659">
    <property type="entry name" value="Sigma3 and sigma4 domains of RNA polymerase sigma factors"/>
    <property type="match status" value="1"/>
</dbReference>
<evidence type="ECO:0000256" key="4">
    <source>
        <dbReference type="ARBA" id="ARBA00023125"/>
    </source>
</evidence>
<dbReference type="RefSeq" id="WP_145744154.1">
    <property type="nucleotide sequence ID" value="NZ_VIWX01000006.1"/>
</dbReference>
<feature type="domain" description="RNA polymerase sigma factor 70 region 4 type 2" evidence="7">
    <location>
        <begin position="123"/>
        <end position="172"/>
    </location>
</feature>
<dbReference type="GO" id="GO:0016987">
    <property type="term" value="F:sigma factor activity"/>
    <property type="evidence" value="ECO:0007669"/>
    <property type="project" value="UniProtKB-KW"/>
</dbReference>
<feature type="domain" description="RNA polymerase sigma-70 region 2" evidence="6">
    <location>
        <begin position="24"/>
        <end position="86"/>
    </location>
</feature>
<evidence type="ECO:0000256" key="1">
    <source>
        <dbReference type="ARBA" id="ARBA00010641"/>
    </source>
</evidence>
<dbReference type="AlphaFoldDB" id="A0A561U0K7"/>
<dbReference type="InterPro" id="IPR014284">
    <property type="entry name" value="RNA_pol_sigma-70_dom"/>
</dbReference>
<keyword evidence="2" id="KW-0805">Transcription regulation</keyword>
<evidence type="ECO:0000313" key="8">
    <source>
        <dbReference type="EMBL" id="TWF92880.1"/>
    </source>
</evidence>
<keyword evidence="5" id="KW-0804">Transcription</keyword>
<evidence type="ECO:0000256" key="5">
    <source>
        <dbReference type="ARBA" id="ARBA00023163"/>
    </source>
</evidence>
<dbReference type="GO" id="GO:0003677">
    <property type="term" value="F:DNA binding"/>
    <property type="evidence" value="ECO:0007669"/>
    <property type="project" value="UniProtKB-KW"/>
</dbReference>
<dbReference type="InterPro" id="IPR013324">
    <property type="entry name" value="RNA_pol_sigma_r3/r4-like"/>
</dbReference>
<keyword evidence="9" id="KW-1185">Reference proteome</keyword>
<keyword evidence="4" id="KW-0238">DNA-binding</keyword>
<evidence type="ECO:0000256" key="3">
    <source>
        <dbReference type="ARBA" id="ARBA00023082"/>
    </source>
</evidence>
<dbReference type="PANTHER" id="PTHR43133:SF8">
    <property type="entry name" value="RNA POLYMERASE SIGMA FACTOR HI_1459-RELATED"/>
    <property type="match status" value="1"/>
</dbReference>
<dbReference type="GO" id="GO:0006352">
    <property type="term" value="P:DNA-templated transcription initiation"/>
    <property type="evidence" value="ECO:0007669"/>
    <property type="project" value="InterPro"/>
</dbReference>
<dbReference type="PANTHER" id="PTHR43133">
    <property type="entry name" value="RNA POLYMERASE ECF-TYPE SIGMA FACTO"/>
    <property type="match status" value="1"/>
</dbReference>
<dbReference type="InterPro" id="IPR039425">
    <property type="entry name" value="RNA_pol_sigma-70-like"/>
</dbReference>
<dbReference type="InterPro" id="IPR036388">
    <property type="entry name" value="WH-like_DNA-bd_sf"/>
</dbReference>
<evidence type="ECO:0000259" key="6">
    <source>
        <dbReference type="Pfam" id="PF04542"/>
    </source>
</evidence>
<dbReference type="Pfam" id="PF04542">
    <property type="entry name" value="Sigma70_r2"/>
    <property type="match status" value="1"/>
</dbReference>
<organism evidence="8 9">
    <name type="scientific">Saccharopolyspora dendranthemae</name>
    <dbReference type="NCBI Taxonomy" id="1181886"/>
    <lineage>
        <taxon>Bacteria</taxon>
        <taxon>Bacillati</taxon>
        <taxon>Actinomycetota</taxon>
        <taxon>Actinomycetes</taxon>
        <taxon>Pseudonocardiales</taxon>
        <taxon>Pseudonocardiaceae</taxon>
        <taxon>Saccharopolyspora</taxon>
    </lineage>
</organism>
<name>A0A561U0K7_9PSEU</name>
<comment type="similarity">
    <text evidence="1">Belongs to the sigma-70 factor family. ECF subfamily.</text>
</comment>
<proteinExistence type="inferred from homology"/>
<sequence>MPPGDERMLLRDVRAGSTIAFAELYALHRTAARTTALQVAVVPSDADDLVSEAFTKILDVLRRGGGPDRAFRAYLLTTIRNLATASNAKSRRTFLTADLEEFCAPQDPVSCTDPADGELERARVSEAFARLPKRWRQVLWSVEVENQTPSELSRRFNLSRNSAAALVYRARKGLRQAYERNLRTRKLTTLA</sequence>
<dbReference type="Proteomes" id="UP000316184">
    <property type="component" value="Unassembled WGS sequence"/>
</dbReference>
<dbReference type="InterPro" id="IPR013325">
    <property type="entry name" value="RNA_pol_sigma_r2"/>
</dbReference>
<gene>
    <name evidence="8" type="ORF">FHU35_16162</name>
</gene>
<dbReference type="Gene3D" id="1.10.1740.10">
    <property type="match status" value="1"/>
</dbReference>
<dbReference type="OrthoDB" id="4990598at2"/>
<dbReference type="EMBL" id="VIWX01000006">
    <property type="protein sequence ID" value="TWF92880.1"/>
    <property type="molecule type" value="Genomic_DNA"/>
</dbReference>
<evidence type="ECO:0000259" key="7">
    <source>
        <dbReference type="Pfam" id="PF08281"/>
    </source>
</evidence>
<evidence type="ECO:0000256" key="2">
    <source>
        <dbReference type="ARBA" id="ARBA00023015"/>
    </source>
</evidence>
<reference evidence="8 9" key="1">
    <citation type="submission" date="2019-06" db="EMBL/GenBank/DDBJ databases">
        <title>Sequencing the genomes of 1000 actinobacteria strains.</title>
        <authorList>
            <person name="Klenk H.-P."/>
        </authorList>
    </citation>
    <scope>NUCLEOTIDE SEQUENCE [LARGE SCALE GENOMIC DNA]</scope>
    <source>
        <strain evidence="8 9">DSM 46699</strain>
    </source>
</reference>
<dbReference type="InterPro" id="IPR007627">
    <property type="entry name" value="RNA_pol_sigma70_r2"/>
</dbReference>
<dbReference type="Pfam" id="PF08281">
    <property type="entry name" value="Sigma70_r4_2"/>
    <property type="match status" value="1"/>
</dbReference>